<feature type="compositionally biased region" description="Low complexity" evidence="1">
    <location>
        <begin position="111"/>
        <end position="123"/>
    </location>
</feature>
<feature type="region of interest" description="Disordered" evidence="1">
    <location>
        <begin position="1"/>
        <end position="140"/>
    </location>
</feature>
<feature type="compositionally biased region" description="Low complexity" evidence="1">
    <location>
        <begin position="14"/>
        <end position="26"/>
    </location>
</feature>
<evidence type="ECO:0000313" key="3">
    <source>
        <dbReference type="RefSeq" id="XP_035869408.1"/>
    </source>
</evidence>
<keyword evidence="2" id="KW-1185">Reference proteome</keyword>
<dbReference type="GeneID" id="118497816"/>
<name>A0A7E6CQZ5_9CHIR</name>
<reference evidence="3" key="1">
    <citation type="submission" date="2025-08" db="UniProtKB">
        <authorList>
            <consortium name="RefSeq"/>
        </authorList>
    </citation>
    <scope>IDENTIFICATION</scope>
    <source>
        <tissue evidence="3">Muscle</tissue>
    </source>
</reference>
<accession>A0A7E6CQZ5</accession>
<dbReference type="Proteomes" id="UP000504628">
    <property type="component" value="Chromosome 12"/>
</dbReference>
<dbReference type="KEGG" id="pdic:118497816"/>
<evidence type="ECO:0000313" key="2">
    <source>
        <dbReference type="Proteomes" id="UP000504628"/>
    </source>
</evidence>
<protein>
    <submittedName>
        <fullName evidence="3">Translation initiation factor IF-2-like</fullName>
    </submittedName>
</protein>
<feature type="compositionally biased region" description="Pro residues" evidence="1">
    <location>
        <begin position="126"/>
        <end position="140"/>
    </location>
</feature>
<gene>
    <name evidence="3" type="primary">LOC118497816</name>
</gene>
<proteinExistence type="predicted"/>
<dbReference type="RefSeq" id="XP_035869408.1">
    <property type="nucleotide sequence ID" value="XM_036013515.1"/>
</dbReference>
<dbReference type="InParanoid" id="A0A7E6CQZ5"/>
<evidence type="ECO:0000256" key="1">
    <source>
        <dbReference type="SAM" id="MobiDB-lite"/>
    </source>
</evidence>
<organism evidence="2 3">
    <name type="scientific">Phyllostomus discolor</name>
    <name type="common">pale spear-nosed bat</name>
    <dbReference type="NCBI Taxonomy" id="89673"/>
    <lineage>
        <taxon>Eukaryota</taxon>
        <taxon>Metazoa</taxon>
        <taxon>Chordata</taxon>
        <taxon>Craniata</taxon>
        <taxon>Vertebrata</taxon>
        <taxon>Euteleostomi</taxon>
        <taxon>Mammalia</taxon>
        <taxon>Eutheria</taxon>
        <taxon>Laurasiatheria</taxon>
        <taxon>Chiroptera</taxon>
        <taxon>Yangochiroptera</taxon>
        <taxon>Phyllostomidae</taxon>
        <taxon>Phyllostominae</taxon>
        <taxon>Phyllostomus</taxon>
    </lineage>
</organism>
<sequence>MRVQPCSLRDAETETAGGARVGGTRTPRYVPLGPRLAPGRLGPAVAGPTVPRLGLCDARRGPRGGPGGAARRGAGRRGRRGGGAGANRAEPGEAPPPGRSSEDATEQARPAAAAAAASAAAAAHPSPEPLPRPPFARGPR</sequence>
<dbReference type="AlphaFoldDB" id="A0A7E6CQZ5"/>